<protein>
    <submittedName>
        <fullName evidence="1">Transposase</fullName>
    </submittedName>
</protein>
<comment type="caution">
    <text evidence="1">The sequence shown here is derived from an EMBL/GenBank/DDBJ whole genome shotgun (WGS) entry which is preliminary data.</text>
</comment>
<keyword evidence="2" id="KW-1185">Reference proteome</keyword>
<sequence>MGFDVDWTHGADHMWASHRITVAEAMEALADVDALLFDPDPKSKSGVSARVLGFSPTAGAVVVVILVHRQDHPGGWWGANGWRAGPPDLRTYREGNPQ</sequence>
<evidence type="ECO:0000313" key="2">
    <source>
        <dbReference type="Proteomes" id="UP000297447"/>
    </source>
</evidence>
<dbReference type="RefSeq" id="WP_134519101.1">
    <property type="nucleotide sequence ID" value="NZ_SOHE01000040.1"/>
</dbReference>
<dbReference type="Proteomes" id="UP000297447">
    <property type="component" value="Unassembled WGS sequence"/>
</dbReference>
<name>A0A4R9A2A3_9MICO</name>
<proteinExistence type="predicted"/>
<organism evidence="1 2">
    <name type="scientific">Cryobacterium frigoriphilum</name>
    <dbReference type="NCBI Taxonomy" id="1259150"/>
    <lineage>
        <taxon>Bacteria</taxon>
        <taxon>Bacillati</taxon>
        <taxon>Actinomycetota</taxon>
        <taxon>Actinomycetes</taxon>
        <taxon>Micrococcales</taxon>
        <taxon>Microbacteriaceae</taxon>
        <taxon>Cryobacterium</taxon>
    </lineage>
</organism>
<dbReference type="OrthoDB" id="4630804at2"/>
<accession>A0A4R9A2A3</accession>
<gene>
    <name evidence="1" type="ORF">E3T55_08280</name>
</gene>
<evidence type="ECO:0000313" key="1">
    <source>
        <dbReference type="EMBL" id="TFD50786.1"/>
    </source>
</evidence>
<dbReference type="EMBL" id="SOHE01000040">
    <property type="protein sequence ID" value="TFD50786.1"/>
    <property type="molecule type" value="Genomic_DNA"/>
</dbReference>
<dbReference type="AlphaFoldDB" id="A0A4R9A2A3"/>
<reference evidence="1 2" key="1">
    <citation type="submission" date="2019-03" db="EMBL/GenBank/DDBJ databases">
        <title>Genomics of glacier-inhabiting Cryobacterium strains.</title>
        <authorList>
            <person name="Liu Q."/>
            <person name="Xin Y.-H."/>
        </authorList>
    </citation>
    <scope>NUCLEOTIDE SEQUENCE [LARGE SCALE GENOMIC DNA]</scope>
    <source>
        <strain evidence="1 2">Hh14</strain>
    </source>
</reference>